<reference evidence="3 4" key="1">
    <citation type="submission" date="2015-01" db="EMBL/GenBank/DDBJ databases">
        <title>Evolution of Trichinella species and genotypes.</title>
        <authorList>
            <person name="Korhonen P.K."/>
            <person name="Edoardo P."/>
            <person name="Giuseppe L.R."/>
            <person name="Gasser R.B."/>
        </authorList>
    </citation>
    <scope>NUCLEOTIDE SEQUENCE [LARGE SCALE GENOMIC DNA]</scope>
    <source>
        <strain evidence="3">ISS1029</strain>
    </source>
</reference>
<evidence type="ECO:0000259" key="2">
    <source>
        <dbReference type="PROSITE" id="PS51767"/>
    </source>
</evidence>
<evidence type="ECO:0000256" key="1">
    <source>
        <dbReference type="ARBA" id="ARBA00007447"/>
    </source>
</evidence>
<dbReference type="Proteomes" id="UP000055024">
    <property type="component" value="Unassembled WGS sequence"/>
</dbReference>
<accession>A0A0V1H211</accession>
<dbReference type="GO" id="GO:0005764">
    <property type="term" value="C:lysosome"/>
    <property type="evidence" value="ECO:0007669"/>
    <property type="project" value="TreeGrafter"/>
</dbReference>
<comment type="caution">
    <text evidence="3">The sequence shown here is derived from an EMBL/GenBank/DDBJ whole genome shotgun (WGS) entry which is preliminary data.</text>
</comment>
<dbReference type="SUPFAM" id="SSF50630">
    <property type="entry name" value="Acid proteases"/>
    <property type="match status" value="1"/>
</dbReference>
<evidence type="ECO:0000313" key="3">
    <source>
        <dbReference type="EMBL" id="KRZ04556.1"/>
    </source>
</evidence>
<dbReference type="InterPro" id="IPR021109">
    <property type="entry name" value="Peptidase_aspartic_dom_sf"/>
</dbReference>
<dbReference type="InterPro" id="IPR034164">
    <property type="entry name" value="Pepsin-like_dom"/>
</dbReference>
<organism evidence="3 4">
    <name type="scientific">Trichinella zimbabwensis</name>
    <dbReference type="NCBI Taxonomy" id="268475"/>
    <lineage>
        <taxon>Eukaryota</taxon>
        <taxon>Metazoa</taxon>
        <taxon>Ecdysozoa</taxon>
        <taxon>Nematoda</taxon>
        <taxon>Enoplea</taxon>
        <taxon>Dorylaimia</taxon>
        <taxon>Trichinellida</taxon>
        <taxon>Trichinellidae</taxon>
        <taxon>Trichinella</taxon>
    </lineage>
</organism>
<dbReference type="InterPro" id="IPR033121">
    <property type="entry name" value="PEPTIDASE_A1"/>
</dbReference>
<dbReference type="AlphaFoldDB" id="A0A0V1H211"/>
<dbReference type="PRINTS" id="PR00792">
    <property type="entry name" value="PEPSIN"/>
</dbReference>
<dbReference type="OrthoDB" id="5914657at2759"/>
<name>A0A0V1H211_9BILA</name>
<dbReference type="InterPro" id="IPR001461">
    <property type="entry name" value="Aspartic_peptidase_A1"/>
</dbReference>
<dbReference type="Pfam" id="PF00026">
    <property type="entry name" value="Asp"/>
    <property type="match status" value="1"/>
</dbReference>
<dbReference type="GO" id="GO:0004190">
    <property type="term" value="F:aspartic-type endopeptidase activity"/>
    <property type="evidence" value="ECO:0007669"/>
    <property type="project" value="InterPro"/>
</dbReference>
<dbReference type="STRING" id="268475.A0A0V1H211"/>
<evidence type="ECO:0000313" key="4">
    <source>
        <dbReference type="Proteomes" id="UP000055024"/>
    </source>
</evidence>
<dbReference type="PROSITE" id="PS51767">
    <property type="entry name" value="PEPTIDASE_A1"/>
    <property type="match status" value="1"/>
</dbReference>
<dbReference type="Gene3D" id="2.40.70.10">
    <property type="entry name" value="Acid Proteases"/>
    <property type="match status" value="2"/>
</dbReference>
<feature type="domain" description="Peptidase A1" evidence="2">
    <location>
        <begin position="89"/>
        <end position="456"/>
    </location>
</feature>
<keyword evidence="4" id="KW-1185">Reference proteome</keyword>
<dbReference type="EMBL" id="JYDP01000161">
    <property type="protein sequence ID" value="KRZ04556.1"/>
    <property type="molecule type" value="Genomic_DNA"/>
</dbReference>
<dbReference type="PANTHER" id="PTHR47966:SF8">
    <property type="entry name" value="ASPARTIC PROTEASE 1-RELATED"/>
    <property type="match status" value="1"/>
</dbReference>
<protein>
    <submittedName>
        <fullName evidence="3">Pepsin II-1</fullName>
    </submittedName>
</protein>
<comment type="similarity">
    <text evidence="1">Belongs to the peptidase A1 family.</text>
</comment>
<sequence length="462" mass="53405">MNSHKSFNNYFRYGTTGQFQSFFFLLKMRRFLIATLFLITAGFSAKVPIKEIALRIPRQWILSIGKLYDNNSSLFSESLLDSLKHLSFYYVDVEIGTPAQKFRLLVDTASSSLIVAGTEYDTDVATACRKQCLDEDHPCIRVCYEIFNDSDWNVWRKNRFDPDKSETFVKKSTFKEYAFNDFAMGTIGTDSICLGEKCAKHQYFGIANTLGLIFFLLPCDGSLGLGFQTLNKDYSVPLMHRLLRQDKTSPQTFTIWIDQSNDDDNFDGQLTIGEYDEEHCQMQTCQWMKLASRRYWEFEFENIVVTDGLEIRNADRTPMKGMFNSRIPWIAMAPAHVKSICNELELQFASYMPVVNKKKDLLLYLIICCCCCSLYEIFQIKIPCDQKDSLKPMKLVVENKIIPIPISAYFAQKNDTCYLMIIAAETAQGIDVEFGNYFMRQNCHVYNPHANKMAICNRKQFE</sequence>
<dbReference type="PANTHER" id="PTHR47966">
    <property type="entry name" value="BETA-SITE APP-CLEAVING ENZYME, ISOFORM A-RELATED"/>
    <property type="match status" value="1"/>
</dbReference>
<dbReference type="GO" id="GO:0006508">
    <property type="term" value="P:proteolysis"/>
    <property type="evidence" value="ECO:0007669"/>
    <property type="project" value="InterPro"/>
</dbReference>
<dbReference type="CDD" id="cd05471">
    <property type="entry name" value="pepsin_like"/>
    <property type="match status" value="1"/>
</dbReference>
<proteinExistence type="inferred from homology"/>
<gene>
    <name evidence="3" type="ORF">T11_3683</name>
</gene>